<dbReference type="EMBL" id="KL596647">
    <property type="protein sequence ID" value="KER31375.1"/>
    <property type="molecule type" value="Genomic_DNA"/>
</dbReference>
<dbReference type="PANTHER" id="PTHR24179:SF21">
    <property type="entry name" value="MYOSIN BINDING SUBUNIT, ISOFORM O"/>
    <property type="match status" value="1"/>
</dbReference>
<dbReference type="Pfam" id="PF15898">
    <property type="entry name" value="PRKG1_interact"/>
    <property type="match status" value="1"/>
</dbReference>
<feature type="region of interest" description="Disordered" evidence="6">
    <location>
        <begin position="380"/>
        <end position="643"/>
    </location>
</feature>
<evidence type="ECO:0000256" key="2">
    <source>
        <dbReference type="ARBA" id="ARBA00022737"/>
    </source>
</evidence>
<keyword evidence="5" id="KW-0175">Coiled coil</keyword>
<dbReference type="STRING" id="6198.A0A075A6V0"/>
<dbReference type="GO" id="GO:0005737">
    <property type="term" value="C:cytoplasm"/>
    <property type="evidence" value="ECO:0007669"/>
    <property type="project" value="TreeGrafter"/>
</dbReference>
<dbReference type="Gene3D" id="1.25.40.20">
    <property type="entry name" value="Ankyrin repeat-containing domain"/>
    <property type="match status" value="2"/>
</dbReference>
<dbReference type="InterPro" id="IPR051226">
    <property type="entry name" value="PP1_Regulatory_Subunit"/>
</dbReference>
<feature type="compositionally biased region" description="Polar residues" evidence="6">
    <location>
        <begin position="810"/>
        <end position="819"/>
    </location>
</feature>
<feature type="repeat" description="ANK" evidence="4">
    <location>
        <begin position="236"/>
        <end position="268"/>
    </location>
</feature>
<organism evidence="8 9">
    <name type="scientific">Opisthorchis viverrini</name>
    <name type="common">Southeast Asian liver fluke</name>
    <dbReference type="NCBI Taxonomy" id="6198"/>
    <lineage>
        <taxon>Eukaryota</taxon>
        <taxon>Metazoa</taxon>
        <taxon>Spiralia</taxon>
        <taxon>Lophotrochozoa</taxon>
        <taxon>Platyhelminthes</taxon>
        <taxon>Trematoda</taxon>
        <taxon>Digenea</taxon>
        <taxon>Opisthorchiida</taxon>
        <taxon>Opisthorchiata</taxon>
        <taxon>Opisthorchiidae</taxon>
        <taxon>Opisthorchis</taxon>
    </lineage>
</organism>
<feature type="coiled-coil region" evidence="5">
    <location>
        <begin position="926"/>
        <end position="960"/>
    </location>
</feature>
<dbReference type="GO" id="GO:0019208">
    <property type="term" value="F:phosphatase regulator activity"/>
    <property type="evidence" value="ECO:0007669"/>
    <property type="project" value="TreeGrafter"/>
</dbReference>
<feature type="compositionally biased region" description="Polar residues" evidence="6">
    <location>
        <begin position="659"/>
        <end position="697"/>
    </location>
</feature>
<comment type="similarity">
    <text evidence="3">Belongs to the NRARP family.</text>
</comment>
<name>A0A075A6V0_OPIVI</name>
<feature type="repeat" description="ANK" evidence="4">
    <location>
        <begin position="76"/>
        <end position="108"/>
    </location>
</feature>
<dbReference type="Pfam" id="PF12796">
    <property type="entry name" value="Ank_2"/>
    <property type="match status" value="2"/>
</dbReference>
<feature type="compositionally biased region" description="Basic and acidic residues" evidence="6">
    <location>
        <begin position="438"/>
        <end position="452"/>
    </location>
</feature>
<feature type="compositionally biased region" description="Low complexity" evidence="6">
    <location>
        <begin position="744"/>
        <end position="761"/>
    </location>
</feature>
<feature type="domain" description="cGMP-dependent protein kinase interacting" evidence="7">
    <location>
        <begin position="921"/>
        <end position="1019"/>
    </location>
</feature>
<feature type="region of interest" description="Disordered" evidence="6">
    <location>
        <begin position="1"/>
        <end position="35"/>
    </location>
</feature>
<dbReference type="KEGG" id="ovi:T265_02425"/>
<dbReference type="GeneID" id="20316613"/>
<feature type="compositionally biased region" description="Basic residues" evidence="6">
    <location>
        <begin position="626"/>
        <end position="635"/>
    </location>
</feature>
<dbReference type="GO" id="GO:0004857">
    <property type="term" value="F:enzyme inhibitor activity"/>
    <property type="evidence" value="ECO:0007669"/>
    <property type="project" value="TreeGrafter"/>
</dbReference>
<dbReference type="RefSeq" id="XP_009164922.1">
    <property type="nucleotide sequence ID" value="XM_009166658.1"/>
</dbReference>
<feature type="repeat" description="ANK" evidence="4">
    <location>
        <begin position="109"/>
        <end position="141"/>
    </location>
</feature>
<sequence length="1021" mass="111095">MFPTRLPELGSREQKTQQIKSWTGSETDKTTSEYRPPSKIKFPLSVALIAACYAGDRDEFKRILSLGIDVNTKNQDGMTCVHQCCINGDYDFLEFLIKEGANLNVQDNEGWTPLHAAASVGCEELVRLLVDNGANLALLSCDMELPVDVSQNDAVTSLLNEAMESQGIDPVAARQNEQTMLLRDAKQWQANGRYEPVIDPRTGASPLHVAACKDYTDVLEVLLKLPGVNVNCQDNDGWTPLHAAAHWNREQSARLLVEAGASFDTYTHTNQSIFDVADKQITILLRQLRERQRGRAPPAPVAPVVPVQTEPATPLPSDESSESEESEGSIEVKDEGEEEEEEAKPPVSLVQSTSGLAERQSQALNAVASGDVVTESKAAANISVGTQPISPNDVNKSTEKTYPDPVVPSWRKSPPLPIGEPDALFVNQTLKRASPPLKPKEAVSSDTQRDRMLSGSQQSELNGVPEKPTGLLESPKATEPPNDTSDKPGASVLINGSPSERLKSADSATAENQSTVSESHPNVSSAVTARQRRYSRDHSPPPSAAGSRKVTFGGGTTVNSSRIVTIRKRQPGAAAVSDSRQVEEVKPAPISRSPSPKLKDDVTSGRRISLLMSPAKSVETETQRSVKARYVRSTRRSTQGVSAEEVEEAKKLICDNKNNSAAIQPTTPLPSTNTVTERTRAQPSASEDVRTSSSYLSTLDRPLSPDSSVGRASDALESYRYRRIEGRSGLKDSVAPSRLRSRDTSGTSVNSLSSSTNPSITRQAAVDEYPSTASQLRSTAASDSKHIELEASDSVEHLLRQRRRIVRGLNSPTYGTSETLAPPSCTMSPSVTSADSSSPVVSRPFSRFLHSTDSSVPQQNHVSEGLNFSWNSARTSAAPSMTTSLVSSFTPNSSVGVSGTSDSRGTTTYRDRLAPSAETPDYRRLYEAEKAEKDRLMRELDRITKENANLRLQLTRLNKEDSRSGVNSLNSTAQVTDELHNRLLYHEDQLKELNRLREENAKMKEENGALIRVISKLSKPV</sequence>
<evidence type="ECO:0000313" key="9">
    <source>
        <dbReference type="Proteomes" id="UP000054324"/>
    </source>
</evidence>
<dbReference type="Gene3D" id="6.10.140.390">
    <property type="match status" value="1"/>
</dbReference>
<dbReference type="CTD" id="20316613"/>
<dbReference type="OrthoDB" id="19014at2759"/>
<feature type="compositionally biased region" description="Acidic residues" evidence="6">
    <location>
        <begin position="319"/>
        <end position="342"/>
    </location>
</feature>
<feature type="region of interest" description="Disordered" evidence="6">
    <location>
        <begin position="732"/>
        <end position="763"/>
    </location>
</feature>
<dbReference type="AlphaFoldDB" id="A0A075A6V0"/>
<feature type="compositionally biased region" description="Polar residues" evidence="6">
    <location>
        <begin position="383"/>
        <end position="395"/>
    </location>
</feature>
<evidence type="ECO:0000256" key="6">
    <source>
        <dbReference type="SAM" id="MobiDB-lite"/>
    </source>
</evidence>
<keyword evidence="1" id="KW-0217">Developmental protein</keyword>
<dbReference type="SUPFAM" id="SSF48403">
    <property type="entry name" value="Ankyrin repeat"/>
    <property type="match status" value="1"/>
</dbReference>
<feature type="region of interest" description="Disordered" evidence="6">
    <location>
        <begin position="292"/>
        <end position="356"/>
    </location>
</feature>
<dbReference type="CDD" id="cd21930">
    <property type="entry name" value="IPD_PPP1R12"/>
    <property type="match status" value="1"/>
</dbReference>
<dbReference type="SMART" id="SM00248">
    <property type="entry name" value="ANK"/>
    <property type="match status" value="5"/>
</dbReference>
<evidence type="ECO:0000256" key="3">
    <source>
        <dbReference type="ARBA" id="ARBA00038386"/>
    </source>
</evidence>
<evidence type="ECO:0000259" key="7">
    <source>
        <dbReference type="Pfam" id="PF15898"/>
    </source>
</evidence>
<keyword evidence="4" id="KW-0040">ANK repeat</keyword>
<proteinExistence type="inferred from homology"/>
<reference evidence="8 9" key="1">
    <citation type="submission" date="2013-11" db="EMBL/GenBank/DDBJ databases">
        <title>Opisthorchis viverrini - life in the bile duct.</title>
        <authorList>
            <person name="Young N.D."/>
            <person name="Nagarajan N."/>
            <person name="Lin S.J."/>
            <person name="Korhonen P.K."/>
            <person name="Jex A.R."/>
            <person name="Hall R.S."/>
            <person name="Safavi-Hemami H."/>
            <person name="Kaewkong W."/>
            <person name="Bertrand D."/>
            <person name="Gao S."/>
            <person name="Seet Q."/>
            <person name="Wongkham S."/>
            <person name="Teh B.T."/>
            <person name="Wongkham C."/>
            <person name="Intapan P.M."/>
            <person name="Maleewong W."/>
            <person name="Yang X."/>
            <person name="Hu M."/>
            <person name="Wang Z."/>
            <person name="Hofmann A."/>
            <person name="Sternberg P.W."/>
            <person name="Tan P."/>
            <person name="Wang J."/>
            <person name="Gasser R.B."/>
        </authorList>
    </citation>
    <scope>NUCLEOTIDE SEQUENCE [LARGE SCALE GENOMIC DNA]</scope>
</reference>
<feature type="coiled-coil region" evidence="5">
    <location>
        <begin position="986"/>
        <end position="1013"/>
    </location>
</feature>
<feature type="region of interest" description="Disordered" evidence="6">
    <location>
        <begin position="884"/>
        <end position="908"/>
    </location>
</feature>
<protein>
    <recommendedName>
        <fullName evidence="7">cGMP-dependent protein kinase interacting domain-containing protein</fullName>
    </recommendedName>
</protein>
<evidence type="ECO:0000256" key="4">
    <source>
        <dbReference type="PROSITE-ProRule" id="PRU00023"/>
    </source>
</evidence>
<evidence type="ECO:0000256" key="1">
    <source>
        <dbReference type="ARBA" id="ARBA00022473"/>
    </source>
</evidence>
<dbReference type="GO" id="GO:0019901">
    <property type="term" value="F:protein kinase binding"/>
    <property type="evidence" value="ECO:0007669"/>
    <property type="project" value="InterPro"/>
</dbReference>
<dbReference type="PANTHER" id="PTHR24179">
    <property type="entry name" value="PROTEIN PHOSPHATASE 1 REGULATORY SUBUNIT 12"/>
    <property type="match status" value="1"/>
</dbReference>
<accession>A0A075A6V0</accession>
<feature type="region of interest" description="Disordered" evidence="6">
    <location>
        <begin position="810"/>
        <end position="842"/>
    </location>
</feature>
<feature type="compositionally biased region" description="Polar residues" evidence="6">
    <location>
        <begin position="506"/>
        <end position="528"/>
    </location>
</feature>
<dbReference type="Proteomes" id="UP000054324">
    <property type="component" value="Unassembled WGS sequence"/>
</dbReference>
<keyword evidence="9" id="KW-1185">Reference proteome</keyword>
<dbReference type="InterPro" id="IPR002110">
    <property type="entry name" value="Ankyrin_rpt"/>
</dbReference>
<feature type="compositionally biased region" description="Polar residues" evidence="6">
    <location>
        <begin position="16"/>
        <end position="25"/>
    </location>
</feature>
<dbReference type="InterPro" id="IPR036770">
    <property type="entry name" value="Ankyrin_rpt-contain_sf"/>
</dbReference>
<evidence type="ECO:0000256" key="5">
    <source>
        <dbReference type="SAM" id="Coils"/>
    </source>
</evidence>
<dbReference type="PROSITE" id="PS50088">
    <property type="entry name" value="ANK_REPEAT"/>
    <property type="match status" value="4"/>
</dbReference>
<gene>
    <name evidence="8" type="ORF">T265_02425</name>
</gene>
<dbReference type="PROSITE" id="PS50297">
    <property type="entry name" value="ANK_REP_REGION"/>
    <property type="match status" value="4"/>
</dbReference>
<feature type="repeat" description="ANK" evidence="4">
    <location>
        <begin position="202"/>
        <end position="235"/>
    </location>
</feature>
<evidence type="ECO:0000313" key="8">
    <source>
        <dbReference type="EMBL" id="KER31375.1"/>
    </source>
</evidence>
<keyword evidence="2" id="KW-0677">Repeat</keyword>
<feature type="region of interest" description="Disordered" evidence="6">
    <location>
        <begin position="659"/>
        <end position="711"/>
    </location>
</feature>
<feature type="compositionally biased region" description="Low complexity" evidence="6">
    <location>
        <begin position="828"/>
        <end position="842"/>
    </location>
</feature>
<dbReference type="InterPro" id="IPR031775">
    <property type="entry name" value="PRKG1_interact"/>
</dbReference>